<gene>
    <name evidence="7" type="ORF">Ahu01nite_080770</name>
</gene>
<dbReference type="PANTHER" id="PTHR42718:SF49">
    <property type="entry name" value="EXPORT PROTEIN"/>
    <property type="match status" value="1"/>
</dbReference>
<feature type="transmembrane region" description="Helical" evidence="5">
    <location>
        <begin position="416"/>
        <end position="442"/>
    </location>
</feature>
<keyword evidence="8" id="KW-1185">Reference proteome</keyword>
<feature type="transmembrane region" description="Helical" evidence="5">
    <location>
        <begin position="257"/>
        <end position="281"/>
    </location>
</feature>
<dbReference type="InterPro" id="IPR036259">
    <property type="entry name" value="MFS_trans_sf"/>
</dbReference>
<name>A0ABQ4A293_9ACTN</name>
<feature type="transmembrane region" description="Helical" evidence="5">
    <location>
        <begin position="347"/>
        <end position="370"/>
    </location>
</feature>
<dbReference type="Proteomes" id="UP000603200">
    <property type="component" value="Unassembled WGS sequence"/>
</dbReference>
<protein>
    <submittedName>
        <fullName evidence="7">MFS transporter</fullName>
    </submittedName>
</protein>
<reference evidence="7 8" key="1">
    <citation type="submission" date="2021-01" db="EMBL/GenBank/DDBJ databases">
        <title>Whole genome shotgun sequence of Actinoplanes humidus NBRC 14915.</title>
        <authorList>
            <person name="Komaki H."/>
            <person name="Tamura T."/>
        </authorList>
    </citation>
    <scope>NUCLEOTIDE SEQUENCE [LARGE SCALE GENOMIC DNA]</scope>
    <source>
        <strain evidence="7 8">NBRC 14915</strain>
    </source>
</reference>
<proteinExistence type="predicted"/>
<dbReference type="SUPFAM" id="SSF103473">
    <property type="entry name" value="MFS general substrate transporter"/>
    <property type="match status" value="1"/>
</dbReference>
<feature type="transmembrane region" description="Helical" evidence="5">
    <location>
        <begin position="101"/>
        <end position="118"/>
    </location>
</feature>
<accession>A0ABQ4A293</accession>
<dbReference type="InterPro" id="IPR020846">
    <property type="entry name" value="MFS_dom"/>
</dbReference>
<feature type="transmembrane region" description="Helical" evidence="5">
    <location>
        <begin position="320"/>
        <end position="341"/>
    </location>
</feature>
<evidence type="ECO:0000256" key="2">
    <source>
        <dbReference type="ARBA" id="ARBA00022692"/>
    </source>
</evidence>
<keyword evidence="3 5" id="KW-1133">Transmembrane helix</keyword>
<evidence type="ECO:0000256" key="5">
    <source>
        <dbReference type="SAM" id="Phobius"/>
    </source>
</evidence>
<dbReference type="RefSeq" id="WP_203841958.1">
    <property type="nucleotide sequence ID" value="NZ_BAAATV010000015.1"/>
</dbReference>
<evidence type="ECO:0000256" key="3">
    <source>
        <dbReference type="ARBA" id="ARBA00022989"/>
    </source>
</evidence>
<evidence type="ECO:0000259" key="6">
    <source>
        <dbReference type="PROSITE" id="PS50850"/>
    </source>
</evidence>
<comment type="subcellular location">
    <subcellularLocation>
        <location evidence="1">Cell membrane</location>
        <topology evidence="1">Multi-pass membrane protein</topology>
    </subcellularLocation>
</comment>
<feature type="domain" description="Major facilitator superfamily (MFS) profile" evidence="6">
    <location>
        <begin position="1"/>
        <end position="446"/>
    </location>
</feature>
<keyword evidence="4 5" id="KW-0472">Membrane</keyword>
<evidence type="ECO:0000256" key="4">
    <source>
        <dbReference type="ARBA" id="ARBA00023136"/>
    </source>
</evidence>
<dbReference type="InterPro" id="IPR011701">
    <property type="entry name" value="MFS"/>
</dbReference>
<feature type="transmembrane region" description="Helical" evidence="5">
    <location>
        <begin position="74"/>
        <end position="95"/>
    </location>
</feature>
<feature type="transmembrane region" description="Helical" evidence="5">
    <location>
        <begin position="217"/>
        <end position="236"/>
    </location>
</feature>
<feature type="transmembrane region" description="Helical" evidence="5">
    <location>
        <begin position="287"/>
        <end position="308"/>
    </location>
</feature>
<dbReference type="Gene3D" id="1.20.1250.20">
    <property type="entry name" value="MFS general substrate transporter like domains"/>
    <property type="match status" value="2"/>
</dbReference>
<feature type="transmembrane region" description="Helical" evidence="5">
    <location>
        <begin position="391"/>
        <end position="410"/>
    </location>
</feature>
<dbReference type="PROSITE" id="PS00216">
    <property type="entry name" value="SUGAR_TRANSPORT_1"/>
    <property type="match status" value="1"/>
</dbReference>
<dbReference type="EMBL" id="BOMN01000114">
    <property type="protein sequence ID" value="GIE24975.1"/>
    <property type="molecule type" value="Genomic_DNA"/>
</dbReference>
<feature type="transmembrane region" description="Helical" evidence="5">
    <location>
        <begin position="41"/>
        <end position="62"/>
    </location>
</feature>
<feature type="transmembrane region" description="Helical" evidence="5">
    <location>
        <begin position="157"/>
        <end position="177"/>
    </location>
</feature>
<comment type="caution">
    <text evidence="7">The sequence shown here is derived from an EMBL/GenBank/DDBJ whole genome shotgun (WGS) entry which is preliminary data.</text>
</comment>
<feature type="transmembrane region" description="Helical" evidence="5">
    <location>
        <begin position="189"/>
        <end position="211"/>
    </location>
</feature>
<keyword evidence="2 5" id="KW-0812">Transmembrane</keyword>
<evidence type="ECO:0000313" key="7">
    <source>
        <dbReference type="EMBL" id="GIE24975.1"/>
    </source>
</evidence>
<evidence type="ECO:0000256" key="1">
    <source>
        <dbReference type="ARBA" id="ARBA00004651"/>
    </source>
</evidence>
<organism evidence="7 8">
    <name type="scientific">Winogradskya humida</name>
    <dbReference type="NCBI Taxonomy" id="113566"/>
    <lineage>
        <taxon>Bacteria</taxon>
        <taxon>Bacillati</taxon>
        <taxon>Actinomycetota</taxon>
        <taxon>Actinomycetes</taxon>
        <taxon>Micromonosporales</taxon>
        <taxon>Micromonosporaceae</taxon>
        <taxon>Winogradskya</taxon>
    </lineage>
</organism>
<dbReference type="Pfam" id="PF07690">
    <property type="entry name" value="MFS_1"/>
    <property type="match status" value="1"/>
</dbReference>
<dbReference type="PROSITE" id="PS50850">
    <property type="entry name" value="MFS"/>
    <property type="match status" value="1"/>
</dbReference>
<dbReference type="PANTHER" id="PTHR42718">
    <property type="entry name" value="MAJOR FACILITATOR SUPERFAMILY MULTIDRUG TRANSPORTER MFSC"/>
    <property type="match status" value="1"/>
</dbReference>
<sequence length="453" mass="44122">MNRTTQATIGFAAAAMLVSYLPFSAINGVLATISADTASLQWVTDAFTVALTGAVLSGGALAERYGRRRITVAGLALTVLGCLVGSVAGGVHVLWVGQAVAGAGAGLVMSATLALIAATADSAAARTRAIALWAAANVAGLGAGPFLAAAVPSWRWLFPPVAVLAAAVAGFGLLRSREVVAGSPGRPDLLGQLTGTTGVIALVFGVIRAGSDGWTDAGALLGLTGGVVVLAAFLLVEQRAANPVLRPALFAARGFTAAGAAAGAALFTMIGVVFVTSLALAQQDVGNLGIAARLGCLFAGNAIASIVAGRLQVRLGSTTVLLGGLVVALAGLTALLGSPFGTGFGDLAWRLIVVGAGCGTVIATSTAVAVQSVAGPLAGMAGTANNVIRQLGAALGTAVLGGVLASRLAGGSSLVTALHGCVAVLLVVMSAAAVTAAALLLIPRTATLEGEPA</sequence>
<feature type="transmembrane region" description="Helical" evidence="5">
    <location>
        <begin position="130"/>
        <end position="151"/>
    </location>
</feature>
<dbReference type="InterPro" id="IPR005829">
    <property type="entry name" value="Sugar_transporter_CS"/>
</dbReference>
<evidence type="ECO:0000313" key="8">
    <source>
        <dbReference type="Proteomes" id="UP000603200"/>
    </source>
</evidence>